<gene>
    <name evidence="1" type="ORF">MHA02_19630</name>
</gene>
<keyword evidence="2" id="KW-1185">Reference proteome</keyword>
<protein>
    <submittedName>
        <fullName evidence="1">Uncharacterized protein</fullName>
    </submittedName>
</protein>
<organism evidence="1 2">
    <name type="scientific">Methylobacterium haplocladii</name>
    <dbReference type="NCBI Taxonomy" id="1176176"/>
    <lineage>
        <taxon>Bacteria</taxon>
        <taxon>Pseudomonadati</taxon>
        <taxon>Pseudomonadota</taxon>
        <taxon>Alphaproteobacteria</taxon>
        <taxon>Hyphomicrobiales</taxon>
        <taxon>Methylobacteriaceae</taxon>
        <taxon>Methylobacterium</taxon>
    </lineage>
</organism>
<dbReference type="Proteomes" id="UP000321258">
    <property type="component" value="Unassembled WGS sequence"/>
</dbReference>
<dbReference type="EMBL" id="BJZT01000019">
    <property type="protein sequence ID" value="GEO99575.1"/>
    <property type="molecule type" value="Genomic_DNA"/>
</dbReference>
<dbReference type="AlphaFoldDB" id="A0A512IPF8"/>
<comment type="caution">
    <text evidence="1">The sequence shown here is derived from an EMBL/GenBank/DDBJ whole genome shotgun (WGS) entry which is preliminary data.</text>
</comment>
<evidence type="ECO:0000313" key="1">
    <source>
        <dbReference type="EMBL" id="GEO99575.1"/>
    </source>
</evidence>
<name>A0A512IPF8_9HYPH</name>
<evidence type="ECO:0000313" key="2">
    <source>
        <dbReference type="Proteomes" id="UP000321258"/>
    </source>
</evidence>
<reference evidence="1 2" key="1">
    <citation type="submission" date="2019-07" db="EMBL/GenBank/DDBJ databases">
        <title>Whole genome shotgun sequence of Methylobacterium haplocladii NBRC 107714.</title>
        <authorList>
            <person name="Hosoyama A."/>
            <person name="Uohara A."/>
            <person name="Ohji S."/>
            <person name="Ichikawa N."/>
        </authorList>
    </citation>
    <scope>NUCLEOTIDE SEQUENCE [LARGE SCALE GENOMIC DNA]</scope>
    <source>
        <strain evidence="1 2">NBRC 107714</strain>
    </source>
</reference>
<sequence>MLVRRVIEVPDDVEPAPDVGLLQCIDHEVRAAHDLMQAGSLPGTAEIEDARERIVGGHRTGGRGSDGLGIPLELAKMIESFGEQSCGLRRVDCPIRPQCMRLRTGPRRIVVKQANERWSPRSKPVELLPQGCDLLGMRQ</sequence>
<accession>A0A512IPF8</accession>
<proteinExistence type="predicted"/>